<proteinExistence type="predicted"/>
<dbReference type="EMBL" id="MU273472">
    <property type="protein sequence ID" value="KAI0036363.1"/>
    <property type="molecule type" value="Genomic_DNA"/>
</dbReference>
<name>A0ACB8QXE1_9AGAM</name>
<keyword evidence="2" id="KW-1185">Reference proteome</keyword>
<gene>
    <name evidence="1" type="ORF">K488DRAFT_67685</name>
</gene>
<dbReference type="Proteomes" id="UP000814128">
    <property type="component" value="Unassembled WGS sequence"/>
</dbReference>
<evidence type="ECO:0000313" key="1">
    <source>
        <dbReference type="EMBL" id="KAI0036363.1"/>
    </source>
</evidence>
<accession>A0ACB8QXE1</accession>
<reference evidence="1" key="2">
    <citation type="journal article" date="2022" name="New Phytol.">
        <title>Evolutionary transition to the ectomycorrhizal habit in the genomes of a hyperdiverse lineage of mushroom-forming fungi.</title>
        <authorList>
            <person name="Looney B."/>
            <person name="Miyauchi S."/>
            <person name="Morin E."/>
            <person name="Drula E."/>
            <person name="Courty P.E."/>
            <person name="Kohler A."/>
            <person name="Kuo A."/>
            <person name="LaButti K."/>
            <person name="Pangilinan J."/>
            <person name="Lipzen A."/>
            <person name="Riley R."/>
            <person name="Andreopoulos W."/>
            <person name="He G."/>
            <person name="Johnson J."/>
            <person name="Nolan M."/>
            <person name="Tritt A."/>
            <person name="Barry K.W."/>
            <person name="Grigoriev I.V."/>
            <person name="Nagy L.G."/>
            <person name="Hibbett D."/>
            <person name="Henrissat B."/>
            <person name="Matheny P.B."/>
            <person name="Labbe J."/>
            <person name="Martin F.M."/>
        </authorList>
    </citation>
    <scope>NUCLEOTIDE SEQUENCE</scope>
    <source>
        <strain evidence="1">EC-137</strain>
    </source>
</reference>
<reference evidence="1" key="1">
    <citation type="submission" date="2021-02" db="EMBL/GenBank/DDBJ databases">
        <authorList>
            <consortium name="DOE Joint Genome Institute"/>
            <person name="Ahrendt S."/>
            <person name="Looney B.P."/>
            <person name="Miyauchi S."/>
            <person name="Morin E."/>
            <person name="Drula E."/>
            <person name="Courty P.E."/>
            <person name="Chicoki N."/>
            <person name="Fauchery L."/>
            <person name="Kohler A."/>
            <person name="Kuo A."/>
            <person name="Labutti K."/>
            <person name="Pangilinan J."/>
            <person name="Lipzen A."/>
            <person name="Riley R."/>
            <person name="Andreopoulos W."/>
            <person name="He G."/>
            <person name="Johnson J."/>
            <person name="Barry K.W."/>
            <person name="Grigoriev I.V."/>
            <person name="Nagy L."/>
            <person name="Hibbett D."/>
            <person name="Henrissat B."/>
            <person name="Matheny P.B."/>
            <person name="Labbe J."/>
            <person name="Martin F."/>
        </authorList>
    </citation>
    <scope>NUCLEOTIDE SEQUENCE</scope>
    <source>
        <strain evidence="1">EC-137</strain>
    </source>
</reference>
<comment type="caution">
    <text evidence="1">The sequence shown here is derived from an EMBL/GenBank/DDBJ whole genome shotgun (WGS) entry which is preliminary data.</text>
</comment>
<sequence length="191" mass="21138">MKFSNTLALLSAVAFTQASTLPEKRQTGAFNCEPAASIIKKYDGPWVLPLVNHCGNVLGSGTVHENYINPWKSWICVGAAVAATPGIVRDTLYCRDKTEPAVQDLPNMPFSVYQNITHSQSDKVFISKQNLIDLVYRSIETEDEGSPILWPASANEVIATIDKIFDWTATGDTIPYSHFSDWLKYSPQPSL</sequence>
<organism evidence="1 2">
    <name type="scientific">Vararia minispora EC-137</name>
    <dbReference type="NCBI Taxonomy" id="1314806"/>
    <lineage>
        <taxon>Eukaryota</taxon>
        <taxon>Fungi</taxon>
        <taxon>Dikarya</taxon>
        <taxon>Basidiomycota</taxon>
        <taxon>Agaricomycotina</taxon>
        <taxon>Agaricomycetes</taxon>
        <taxon>Russulales</taxon>
        <taxon>Lachnocladiaceae</taxon>
        <taxon>Vararia</taxon>
    </lineage>
</organism>
<evidence type="ECO:0000313" key="2">
    <source>
        <dbReference type="Proteomes" id="UP000814128"/>
    </source>
</evidence>
<protein>
    <submittedName>
        <fullName evidence="1">Uncharacterized protein</fullName>
    </submittedName>
</protein>